<dbReference type="GO" id="GO:0000976">
    <property type="term" value="F:transcription cis-regulatory region binding"/>
    <property type="evidence" value="ECO:0007669"/>
    <property type="project" value="TreeGrafter"/>
</dbReference>
<accession>A0A9E6XRY0</accession>
<dbReference type="KEGG" id="sbae:DSM104329_00094"/>
<dbReference type="GO" id="GO:0003700">
    <property type="term" value="F:DNA-binding transcription factor activity"/>
    <property type="evidence" value="ECO:0007669"/>
    <property type="project" value="TreeGrafter"/>
</dbReference>
<dbReference type="SUPFAM" id="SSF46689">
    <property type="entry name" value="Homeodomain-like"/>
    <property type="match status" value="1"/>
</dbReference>
<dbReference type="InterPro" id="IPR050109">
    <property type="entry name" value="HTH-type_TetR-like_transc_reg"/>
</dbReference>
<organism evidence="6 7">
    <name type="scientific">Capillimicrobium parvum</name>
    <dbReference type="NCBI Taxonomy" id="2884022"/>
    <lineage>
        <taxon>Bacteria</taxon>
        <taxon>Bacillati</taxon>
        <taxon>Actinomycetota</taxon>
        <taxon>Thermoleophilia</taxon>
        <taxon>Solirubrobacterales</taxon>
        <taxon>Capillimicrobiaceae</taxon>
        <taxon>Capillimicrobium</taxon>
    </lineage>
</organism>
<evidence type="ECO:0000256" key="2">
    <source>
        <dbReference type="ARBA" id="ARBA00023125"/>
    </source>
</evidence>
<evidence type="ECO:0000256" key="4">
    <source>
        <dbReference type="PROSITE-ProRule" id="PRU00335"/>
    </source>
</evidence>
<keyword evidence="1" id="KW-0805">Transcription regulation</keyword>
<protein>
    <recommendedName>
        <fullName evidence="5">HTH tetR-type domain-containing protein</fullName>
    </recommendedName>
</protein>
<feature type="domain" description="HTH tetR-type" evidence="5">
    <location>
        <begin position="17"/>
        <end position="77"/>
    </location>
</feature>
<evidence type="ECO:0000256" key="3">
    <source>
        <dbReference type="ARBA" id="ARBA00023163"/>
    </source>
</evidence>
<dbReference type="PANTHER" id="PTHR30055">
    <property type="entry name" value="HTH-TYPE TRANSCRIPTIONAL REGULATOR RUTR"/>
    <property type="match status" value="1"/>
</dbReference>
<dbReference type="RefSeq" id="WP_259313423.1">
    <property type="nucleotide sequence ID" value="NZ_CP087164.1"/>
</dbReference>
<dbReference type="Pfam" id="PF00440">
    <property type="entry name" value="TetR_N"/>
    <property type="match status" value="1"/>
</dbReference>
<name>A0A9E6XRY0_9ACTN</name>
<dbReference type="PANTHER" id="PTHR30055:SF234">
    <property type="entry name" value="HTH-TYPE TRANSCRIPTIONAL REGULATOR BETI"/>
    <property type="match status" value="1"/>
</dbReference>
<dbReference type="InterPro" id="IPR009057">
    <property type="entry name" value="Homeodomain-like_sf"/>
</dbReference>
<dbReference type="Proteomes" id="UP001162834">
    <property type="component" value="Chromosome"/>
</dbReference>
<keyword evidence="3" id="KW-0804">Transcription</keyword>
<dbReference type="EMBL" id="CP087164">
    <property type="protein sequence ID" value="UGS33729.1"/>
    <property type="molecule type" value="Genomic_DNA"/>
</dbReference>
<evidence type="ECO:0000259" key="5">
    <source>
        <dbReference type="PROSITE" id="PS50977"/>
    </source>
</evidence>
<dbReference type="AlphaFoldDB" id="A0A9E6XRY0"/>
<proteinExistence type="predicted"/>
<evidence type="ECO:0000313" key="7">
    <source>
        <dbReference type="Proteomes" id="UP001162834"/>
    </source>
</evidence>
<evidence type="ECO:0000256" key="1">
    <source>
        <dbReference type="ARBA" id="ARBA00023015"/>
    </source>
</evidence>
<dbReference type="PROSITE" id="PS50977">
    <property type="entry name" value="HTH_TETR_2"/>
    <property type="match status" value="1"/>
</dbReference>
<dbReference type="InterPro" id="IPR001647">
    <property type="entry name" value="HTH_TetR"/>
</dbReference>
<dbReference type="PRINTS" id="PR00455">
    <property type="entry name" value="HTHTETR"/>
</dbReference>
<evidence type="ECO:0000313" key="6">
    <source>
        <dbReference type="EMBL" id="UGS33729.1"/>
    </source>
</evidence>
<dbReference type="Gene3D" id="1.10.357.10">
    <property type="entry name" value="Tetracycline Repressor, domain 2"/>
    <property type="match status" value="1"/>
</dbReference>
<feature type="DNA-binding region" description="H-T-H motif" evidence="4">
    <location>
        <begin position="40"/>
        <end position="59"/>
    </location>
</feature>
<gene>
    <name evidence="6" type="ORF">DSM104329_00094</name>
</gene>
<keyword evidence="2 4" id="KW-0238">DNA-binding</keyword>
<sequence>MTTTRRYELRKRAERQQETRRRIVEATVALHSELGPARTSVSAIAERARVQRHTVYSHFPDERELVMACSGLHLQRRPLPDPEPLLDVDDPLERVQRAVALLYAYYAENEGLLANIMRDIEDHETTQWVVGVRIAPVLGRMHEILVAGFRARGRRRERVAAAVAVALDFHTWRTLHRAGLDATAAAQTATAMTRCQ</sequence>
<reference evidence="6" key="1">
    <citation type="journal article" date="2022" name="Int. J. Syst. Evol. Microbiol.">
        <title>Pseudomonas aegrilactucae sp. nov. and Pseudomonas morbosilactucae sp. nov., pathogens causing bacterial rot of lettuce in Japan.</title>
        <authorList>
            <person name="Sawada H."/>
            <person name="Fujikawa T."/>
            <person name="Satou M."/>
        </authorList>
    </citation>
    <scope>NUCLEOTIDE SEQUENCE</scope>
    <source>
        <strain evidence="6">0166_1</strain>
    </source>
</reference>
<keyword evidence="7" id="KW-1185">Reference proteome</keyword>